<accession>A0A078LV09</accession>
<organism evidence="1 2">
    <name type="scientific">Jeotgalicoccus saudimassiliensis</name>
    <dbReference type="NCBI Taxonomy" id="1461582"/>
    <lineage>
        <taxon>Bacteria</taxon>
        <taxon>Bacillati</taxon>
        <taxon>Bacillota</taxon>
        <taxon>Bacilli</taxon>
        <taxon>Bacillales</taxon>
        <taxon>Staphylococcaceae</taxon>
        <taxon>Jeotgalicoccus</taxon>
    </lineage>
</organism>
<dbReference type="EMBL" id="CCSE01000001">
    <property type="protein sequence ID" value="CDZ99028.1"/>
    <property type="molecule type" value="Genomic_DNA"/>
</dbReference>
<proteinExistence type="predicted"/>
<dbReference type="Proteomes" id="UP000044136">
    <property type="component" value="Unassembled WGS sequence"/>
</dbReference>
<dbReference type="RefSeq" id="WP_035807463.1">
    <property type="nucleotide sequence ID" value="NZ_CCSE01000001.1"/>
</dbReference>
<protein>
    <submittedName>
        <fullName evidence="1">Uncharacterized protein</fullName>
    </submittedName>
</protein>
<keyword evidence="2" id="KW-1185">Reference proteome</keyword>
<dbReference type="HOGENOM" id="CLU_133229_0_0_9"/>
<dbReference type="OrthoDB" id="2648027at2"/>
<sequence>MESITLMEAYAIETLRGNGISNDKIIQNIKANDLEEFKAVKENMDFDALVELSKNADFEAIVNDGYKVKFLTFNGLKNLIKMKFGKFADEDYQVDEFVISGLELDKDQQQDLENILSANWTLESEAGGVTVKPTK</sequence>
<dbReference type="AlphaFoldDB" id="A0A078LV09"/>
<name>A0A078LV09_9STAP</name>
<evidence type="ECO:0000313" key="1">
    <source>
        <dbReference type="EMBL" id="CDZ99028.1"/>
    </source>
</evidence>
<reference evidence="1 2" key="1">
    <citation type="submission" date="2014-07" db="EMBL/GenBank/DDBJ databases">
        <authorList>
            <person name="Urmite Genomes Urmite Genomes"/>
        </authorList>
    </citation>
    <scope>NUCLEOTIDE SEQUENCE [LARGE SCALE GENOMIC DNA]</scope>
    <source>
        <strain evidence="1 2">13MG44_air</strain>
    </source>
</reference>
<gene>
    <name evidence="1" type="ORF">BN1048_00147</name>
</gene>
<dbReference type="eggNOG" id="ENOG50332XW">
    <property type="taxonomic scope" value="Bacteria"/>
</dbReference>
<evidence type="ECO:0000313" key="2">
    <source>
        <dbReference type="Proteomes" id="UP000044136"/>
    </source>
</evidence>